<dbReference type="InterPro" id="IPR023393">
    <property type="entry name" value="START-like_dom_sf"/>
</dbReference>
<comment type="caution">
    <text evidence="1">The sequence shown here is derived from an EMBL/GenBank/DDBJ whole genome shotgun (WGS) entry which is preliminary data.</text>
</comment>
<protein>
    <recommendedName>
        <fullName evidence="3">Polyketide cyclase</fullName>
    </recommendedName>
</protein>
<dbReference type="EMBL" id="JAVDVI010000008">
    <property type="protein sequence ID" value="MDR6968094.1"/>
    <property type="molecule type" value="Genomic_DNA"/>
</dbReference>
<dbReference type="CDD" id="cd07822">
    <property type="entry name" value="SRPBCC_4"/>
    <property type="match status" value="1"/>
</dbReference>
<dbReference type="PANTHER" id="PTHR36166:SF1">
    <property type="entry name" value="SRPBCC DOMAIN-CONTAINING PROTEIN"/>
    <property type="match status" value="1"/>
</dbReference>
<dbReference type="Gene3D" id="3.30.530.20">
    <property type="match status" value="1"/>
</dbReference>
<dbReference type="PANTHER" id="PTHR36166">
    <property type="entry name" value="CHROMOSOME 9, WHOLE GENOME SHOTGUN SEQUENCE"/>
    <property type="match status" value="1"/>
</dbReference>
<accession>A0ABU1TQ35</accession>
<dbReference type="InterPro" id="IPR019587">
    <property type="entry name" value="Polyketide_cyclase/dehydratase"/>
</dbReference>
<evidence type="ECO:0008006" key="3">
    <source>
        <dbReference type="Google" id="ProtNLM"/>
    </source>
</evidence>
<sequence>MINATPDKVWAVLTDFENYPNWNPFIKSIIGEPKVGSQITVSIAPPDGKIMTFKPVVVVFNPNREFRWVGKLFFKGLFDGEHKFELIDRGNGTTIFYHSETFKGMLVRLFKKKLENSTKKGFEMMNENLKRRVENSMNQ</sequence>
<name>A0ABU1TQ35_9FLAO</name>
<gene>
    <name evidence="1" type="ORF">J2X31_002109</name>
</gene>
<keyword evidence="2" id="KW-1185">Reference proteome</keyword>
<dbReference type="Proteomes" id="UP001255185">
    <property type="component" value="Unassembled WGS sequence"/>
</dbReference>
<dbReference type="SUPFAM" id="SSF55961">
    <property type="entry name" value="Bet v1-like"/>
    <property type="match status" value="1"/>
</dbReference>
<dbReference type="Pfam" id="PF10604">
    <property type="entry name" value="Polyketide_cyc2"/>
    <property type="match status" value="1"/>
</dbReference>
<evidence type="ECO:0000313" key="1">
    <source>
        <dbReference type="EMBL" id="MDR6968094.1"/>
    </source>
</evidence>
<reference evidence="1 2" key="1">
    <citation type="submission" date="2023-07" db="EMBL/GenBank/DDBJ databases">
        <title>Sorghum-associated microbial communities from plants grown in Nebraska, USA.</title>
        <authorList>
            <person name="Schachtman D."/>
        </authorList>
    </citation>
    <scope>NUCLEOTIDE SEQUENCE [LARGE SCALE GENOMIC DNA]</scope>
    <source>
        <strain evidence="1 2">3773</strain>
    </source>
</reference>
<evidence type="ECO:0000313" key="2">
    <source>
        <dbReference type="Proteomes" id="UP001255185"/>
    </source>
</evidence>
<proteinExistence type="predicted"/>
<organism evidence="1 2">
    <name type="scientific">Flavobacterium arsenatis</name>
    <dbReference type="NCBI Taxonomy" id="1484332"/>
    <lineage>
        <taxon>Bacteria</taxon>
        <taxon>Pseudomonadati</taxon>
        <taxon>Bacteroidota</taxon>
        <taxon>Flavobacteriia</taxon>
        <taxon>Flavobacteriales</taxon>
        <taxon>Flavobacteriaceae</taxon>
        <taxon>Flavobacterium</taxon>
    </lineage>
</organism>